<dbReference type="OrthoDB" id="387711at2759"/>
<evidence type="ECO:0000256" key="2">
    <source>
        <dbReference type="SAM" id="SignalP"/>
    </source>
</evidence>
<accession>A0A1Y3E013</accession>
<dbReference type="AlphaFoldDB" id="A0A1Y3E013"/>
<evidence type="ECO:0000313" key="3">
    <source>
        <dbReference type="EMBL" id="OTN68297.1"/>
    </source>
</evidence>
<reference evidence="3 4" key="1">
    <citation type="submission" date="2017-05" db="EMBL/GenBank/DDBJ databases">
        <title>PacBio assembly of a Plasmodium knowlesi genome sequence with Hi-C correction and manual annotation of the SICAvar gene family.</title>
        <authorList>
            <person name="Lapp S.A."/>
            <person name="Geraldo J.A."/>
            <person name="Chien J.-T."/>
            <person name="Ay F."/>
            <person name="Pakala S.B."/>
            <person name="Batugedara G."/>
            <person name="Humphrey J.C."/>
            <person name="Debarry J.D."/>
            <person name="Le Roch K.G."/>
            <person name="Galinski M.R."/>
            <person name="Kissinger J.C."/>
        </authorList>
    </citation>
    <scope>NUCLEOTIDE SEQUENCE [LARGE SCALE GENOMIC DNA]</scope>
    <source>
        <strain evidence="4">Malayan Strain Pk1 (A+)</strain>
    </source>
</reference>
<evidence type="ECO:0000256" key="1">
    <source>
        <dbReference type="SAM" id="MobiDB-lite"/>
    </source>
</evidence>
<feature type="compositionally biased region" description="Basic and acidic residues" evidence="1">
    <location>
        <begin position="126"/>
        <end position="139"/>
    </location>
</feature>
<keyword evidence="2" id="KW-0732">Signal</keyword>
<feature type="compositionally biased region" description="Polar residues" evidence="1">
    <location>
        <begin position="231"/>
        <end position="245"/>
    </location>
</feature>
<name>A0A1Y3E013_PLAKN</name>
<feature type="compositionally biased region" description="Acidic residues" evidence="1">
    <location>
        <begin position="177"/>
        <end position="227"/>
    </location>
</feature>
<feature type="signal peptide" evidence="2">
    <location>
        <begin position="1"/>
        <end position="20"/>
    </location>
</feature>
<organism evidence="3 4">
    <name type="scientific">Plasmodium knowlesi</name>
    <dbReference type="NCBI Taxonomy" id="5850"/>
    <lineage>
        <taxon>Eukaryota</taxon>
        <taxon>Sar</taxon>
        <taxon>Alveolata</taxon>
        <taxon>Apicomplexa</taxon>
        <taxon>Aconoidasida</taxon>
        <taxon>Haemosporida</taxon>
        <taxon>Plasmodiidae</taxon>
        <taxon>Plasmodium</taxon>
        <taxon>Plasmodium (Plasmodium)</taxon>
    </lineage>
</organism>
<evidence type="ECO:0000313" key="4">
    <source>
        <dbReference type="Proteomes" id="UP000195012"/>
    </source>
</evidence>
<feature type="region of interest" description="Disordered" evidence="1">
    <location>
        <begin position="126"/>
        <end position="254"/>
    </location>
</feature>
<evidence type="ECO:0008006" key="5">
    <source>
        <dbReference type="Google" id="ProtNLM"/>
    </source>
</evidence>
<dbReference type="VEuPathDB" id="PlasmoDB:PKNOH_S03335700"/>
<dbReference type="VEuPathDB" id="PlasmoDB:PKNH_0620400"/>
<dbReference type="VEuPathDB" id="PlasmoDB:PKA1H_060026100"/>
<comment type="caution">
    <text evidence="3">The sequence shown here is derived from an EMBL/GenBank/DDBJ whole genome shotgun (WGS) entry which is preliminary data.</text>
</comment>
<dbReference type="EMBL" id="NETL01000017">
    <property type="protein sequence ID" value="OTN68297.1"/>
    <property type="molecule type" value="Genomic_DNA"/>
</dbReference>
<protein>
    <recommendedName>
        <fullName evidence="5">CCAT-binding transcription factor-like protein</fullName>
    </recommendedName>
</protein>
<dbReference type="Proteomes" id="UP000195012">
    <property type="component" value="Unassembled WGS sequence"/>
</dbReference>
<gene>
    <name evidence="3" type="ORF">PKNOH_S03335700</name>
</gene>
<sequence length="294" mass="32242">MKNGVCVILCLFFLKQLACAETEGNVDNLNNVGLKNLEKPNLRSVLTGSPGDVLTEDQETTHHESCSTCSTPSSPECAECEIKCPESCNSDDACPKDCVFGEECKGDDCSGDSACDVCEKGCGKEQTESSEKEDAKAKETEDDGTQIEQDPLILTQDPEEAQRIILETYGDLKNVENQEESVLEENDEGDDQIVDENGEQQEEEDDDDDSEEDDDDEEEEEDDDDEEGKNTLVSSNDSVTNNSENDNTKTEDEDLVEDLMSILKEDGGVDPSLKVLAQDVADYLNNMDEGNEVA</sequence>
<proteinExistence type="predicted"/>
<feature type="chain" id="PRO_5011007823" description="CCAT-binding transcription factor-like protein" evidence="2">
    <location>
        <begin position="21"/>
        <end position="294"/>
    </location>
</feature>